<dbReference type="InterPro" id="IPR016035">
    <property type="entry name" value="Acyl_Trfase/lysoPLipase"/>
</dbReference>
<dbReference type="GO" id="GO:0047499">
    <property type="term" value="F:calcium-independent phospholipase A2 activity"/>
    <property type="evidence" value="ECO:0007669"/>
    <property type="project" value="TreeGrafter"/>
</dbReference>
<evidence type="ECO:0000256" key="4">
    <source>
        <dbReference type="PROSITE-ProRule" id="PRU01161"/>
    </source>
</evidence>
<evidence type="ECO:0000259" key="5">
    <source>
        <dbReference type="PROSITE" id="PS51635"/>
    </source>
</evidence>
<dbReference type="PANTHER" id="PTHR24185:SF1">
    <property type="entry name" value="CALCIUM-INDEPENDENT PHOSPHOLIPASE A2-GAMMA"/>
    <property type="match status" value="1"/>
</dbReference>
<dbReference type="GO" id="GO:0016042">
    <property type="term" value="P:lipid catabolic process"/>
    <property type="evidence" value="ECO:0007669"/>
    <property type="project" value="UniProtKB-KW"/>
</dbReference>
<dbReference type="SUPFAM" id="SSF52151">
    <property type="entry name" value="FabD/lysophospholipase-like"/>
    <property type="match status" value="1"/>
</dbReference>
<keyword evidence="3" id="KW-0443">Lipid metabolism</keyword>
<proteinExistence type="predicted"/>
<feature type="short sequence motif" description="GXGXXG" evidence="4">
    <location>
        <begin position="28"/>
        <end position="33"/>
    </location>
</feature>
<dbReference type="InterPro" id="IPR002641">
    <property type="entry name" value="PNPLA_dom"/>
</dbReference>
<evidence type="ECO:0000313" key="7">
    <source>
        <dbReference type="Proteomes" id="UP000799439"/>
    </source>
</evidence>
<keyword evidence="2" id="KW-0442">Lipid degradation</keyword>
<organism evidence="6 7">
    <name type="scientific">Myriangium duriaei CBS 260.36</name>
    <dbReference type="NCBI Taxonomy" id="1168546"/>
    <lineage>
        <taxon>Eukaryota</taxon>
        <taxon>Fungi</taxon>
        <taxon>Dikarya</taxon>
        <taxon>Ascomycota</taxon>
        <taxon>Pezizomycotina</taxon>
        <taxon>Dothideomycetes</taxon>
        <taxon>Dothideomycetidae</taxon>
        <taxon>Myriangiales</taxon>
        <taxon>Myriangiaceae</taxon>
        <taxon>Myriangium</taxon>
    </lineage>
</organism>
<dbReference type="Proteomes" id="UP000799439">
    <property type="component" value="Unassembled WGS sequence"/>
</dbReference>
<dbReference type="Pfam" id="PF01734">
    <property type="entry name" value="Patatin"/>
    <property type="match status" value="1"/>
</dbReference>
<comment type="caution">
    <text evidence="4">Lacks conserved residue(s) required for the propagation of feature annotation.</text>
</comment>
<evidence type="ECO:0000256" key="1">
    <source>
        <dbReference type="ARBA" id="ARBA00022801"/>
    </source>
</evidence>
<reference evidence="6" key="1">
    <citation type="journal article" date="2020" name="Stud. Mycol.">
        <title>101 Dothideomycetes genomes: a test case for predicting lifestyles and emergence of pathogens.</title>
        <authorList>
            <person name="Haridas S."/>
            <person name="Albert R."/>
            <person name="Binder M."/>
            <person name="Bloem J."/>
            <person name="Labutti K."/>
            <person name="Salamov A."/>
            <person name="Andreopoulos B."/>
            <person name="Baker S."/>
            <person name="Barry K."/>
            <person name="Bills G."/>
            <person name="Bluhm B."/>
            <person name="Cannon C."/>
            <person name="Castanera R."/>
            <person name="Culley D."/>
            <person name="Daum C."/>
            <person name="Ezra D."/>
            <person name="Gonzalez J."/>
            <person name="Henrissat B."/>
            <person name="Kuo A."/>
            <person name="Liang C."/>
            <person name="Lipzen A."/>
            <person name="Lutzoni F."/>
            <person name="Magnuson J."/>
            <person name="Mondo S."/>
            <person name="Nolan M."/>
            <person name="Ohm R."/>
            <person name="Pangilinan J."/>
            <person name="Park H.-J."/>
            <person name="Ramirez L."/>
            <person name="Alfaro M."/>
            <person name="Sun H."/>
            <person name="Tritt A."/>
            <person name="Yoshinaga Y."/>
            <person name="Zwiers L.-H."/>
            <person name="Turgeon B."/>
            <person name="Goodwin S."/>
            <person name="Spatafora J."/>
            <person name="Crous P."/>
            <person name="Grigoriev I."/>
        </authorList>
    </citation>
    <scope>NUCLEOTIDE SEQUENCE</scope>
    <source>
        <strain evidence="6">CBS 260.36</strain>
    </source>
</reference>
<dbReference type="AlphaFoldDB" id="A0A9P4MBW2"/>
<dbReference type="GO" id="GO:0016020">
    <property type="term" value="C:membrane"/>
    <property type="evidence" value="ECO:0007669"/>
    <property type="project" value="TreeGrafter"/>
</dbReference>
<accession>A0A9P4MBW2</accession>
<dbReference type="Gene3D" id="3.40.1090.10">
    <property type="entry name" value="Cytosolic phospholipase A2 catalytic domain"/>
    <property type="match status" value="1"/>
</dbReference>
<dbReference type="EMBL" id="ML996094">
    <property type="protein sequence ID" value="KAF2148035.1"/>
    <property type="molecule type" value="Genomic_DNA"/>
</dbReference>
<dbReference type="OrthoDB" id="1658288at2759"/>
<name>A0A9P4MBW2_9PEZI</name>
<keyword evidence="7" id="KW-1185">Reference proteome</keyword>
<evidence type="ECO:0000256" key="2">
    <source>
        <dbReference type="ARBA" id="ARBA00022963"/>
    </source>
</evidence>
<evidence type="ECO:0000313" key="6">
    <source>
        <dbReference type="EMBL" id="KAF2148035.1"/>
    </source>
</evidence>
<feature type="domain" description="PNPLA" evidence="5">
    <location>
        <begin position="24"/>
        <end position="226"/>
    </location>
</feature>
<evidence type="ECO:0000256" key="3">
    <source>
        <dbReference type="ARBA" id="ARBA00023098"/>
    </source>
</evidence>
<dbReference type="PANTHER" id="PTHR24185">
    <property type="entry name" value="CALCIUM-INDEPENDENT PHOSPHOLIPASE A2-GAMMA"/>
    <property type="match status" value="1"/>
</dbReference>
<dbReference type="GO" id="GO:0019369">
    <property type="term" value="P:arachidonate metabolic process"/>
    <property type="evidence" value="ECO:0007669"/>
    <property type="project" value="TreeGrafter"/>
</dbReference>
<comment type="caution">
    <text evidence="6">The sequence shown here is derived from an EMBL/GenBank/DDBJ whole genome shotgun (WGS) entry which is preliminary data.</text>
</comment>
<dbReference type="GO" id="GO:0046486">
    <property type="term" value="P:glycerolipid metabolic process"/>
    <property type="evidence" value="ECO:0007669"/>
    <property type="project" value="UniProtKB-ARBA"/>
</dbReference>
<dbReference type="PROSITE" id="PS51635">
    <property type="entry name" value="PNPLA"/>
    <property type="match status" value="1"/>
</dbReference>
<sequence>MAPRPVEPGDLPSAPTDGKRLCLLSLDGGGVRGLSSLYILKRIMDELNRQRKVKGLGCLKPCEVFDLIGGTCSGGLFAIMLGRLQLDVDDCIELWSQLVPEVFALPPFYRLPISITGNVQPKYDSNILDSCIRDVMLRRGLTAEETLLDDSPRRCRSFVCVLKLSTQTVARFRDYNIRDDYSKVPKIREAALATSATTAYFDRVMIGNDVYIDGSLGANNPVEEVEHEATNIWAPTTRELKPLVKCFLSIGAGSDGKRYASDTAYSALSFFTNVTMKVASGTEATEKRFADRWYDGRRYFRFNVQEGLRDVGFDEHTKLGLIAGATEDYLLHPAQRFNVIESRRHKRWFR</sequence>
<keyword evidence="1" id="KW-0378">Hydrolase</keyword>
<protein>
    <submittedName>
        <fullName evidence="6">Phospholipase, patatin family protein</fullName>
    </submittedName>
</protein>
<gene>
    <name evidence="6" type="ORF">K461DRAFT_288720</name>
</gene>